<dbReference type="GO" id="GO:0030036">
    <property type="term" value="P:actin cytoskeleton organization"/>
    <property type="evidence" value="ECO:0007669"/>
    <property type="project" value="InterPro"/>
</dbReference>
<dbReference type="InterPro" id="IPR013783">
    <property type="entry name" value="Ig-like_fold"/>
</dbReference>
<dbReference type="PANTHER" id="PTHR38537:SF8">
    <property type="entry name" value="FILAMIN-A"/>
    <property type="match status" value="1"/>
</dbReference>
<dbReference type="GO" id="GO:0051015">
    <property type="term" value="F:actin filament binding"/>
    <property type="evidence" value="ECO:0007669"/>
    <property type="project" value="InterPro"/>
</dbReference>
<dbReference type="Pfam" id="PF00630">
    <property type="entry name" value="Filamin"/>
    <property type="match status" value="3"/>
</dbReference>
<dbReference type="InterPro" id="IPR017868">
    <property type="entry name" value="Filamin/ABP280_repeat-like"/>
</dbReference>
<evidence type="ECO:0000256" key="1">
    <source>
        <dbReference type="ARBA" id="ARBA00009238"/>
    </source>
</evidence>
<organism evidence="4 5">
    <name type="scientific">Drosophila gunungcola</name>
    <name type="common">fruit fly</name>
    <dbReference type="NCBI Taxonomy" id="103775"/>
    <lineage>
        <taxon>Eukaryota</taxon>
        <taxon>Metazoa</taxon>
        <taxon>Ecdysozoa</taxon>
        <taxon>Arthropoda</taxon>
        <taxon>Hexapoda</taxon>
        <taxon>Insecta</taxon>
        <taxon>Pterygota</taxon>
        <taxon>Neoptera</taxon>
        <taxon>Endopterygota</taxon>
        <taxon>Diptera</taxon>
        <taxon>Brachycera</taxon>
        <taxon>Muscomorpha</taxon>
        <taxon>Ephydroidea</taxon>
        <taxon>Drosophilidae</taxon>
        <taxon>Drosophila</taxon>
        <taxon>Sophophora</taxon>
    </lineage>
</organism>
<evidence type="ECO:0000313" key="5">
    <source>
        <dbReference type="Proteomes" id="UP001059596"/>
    </source>
</evidence>
<sequence>MNQNVMQSKVDGNTYECHYYPTKEGRYVIMVTFAGQEVPKSPFEVKVGPKKESSIVAYGPGLSSGVIGYPAAFVVETNGETGALGFTVAGPSQAEIECHDNGDGSALVKYHPTAVGEYAVHILCDNEDIPKSPFIAQILPRTDFHPELVKASGPGLEKNGVTINQPTSFTVDPSKAGNAPLDVVVQDVYGTKLPVELKNNPDGTKKVTYTPTSGVPHTVEGWSTLICLLCFYLY</sequence>
<evidence type="ECO:0000256" key="2">
    <source>
        <dbReference type="ARBA" id="ARBA00022737"/>
    </source>
</evidence>
<dbReference type="InterPro" id="IPR044801">
    <property type="entry name" value="Filamin"/>
</dbReference>
<feature type="repeat" description="Filamin" evidence="3">
    <location>
        <begin position="1"/>
        <end position="47"/>
    </location>
</feature>
<evidence type="ECO:0000313" key="4">
    <source>
        <dbReference type="EMBL" id="KAI8043943.1"/>
    </source>
</evidence>
<dbReference type="AlphaFoldDB" id="A0A9P9YW93"/>
<proteinExistence type="inferred from homology"/>
<name>A0A9P9YW93_9MUSC</name>
<protein>
    <submittedName>
        <fullName evidence="4">Uncharacterized protein</fullName>
    </submittedName>
</protein>
<comment type="caution">
    <text evidence="4">The sequence shown here is derived from an EMBL/GenBank/DDBJ whole genome shotgun (WGS) entry which is preliminary data.</text>
</comment>
<dbReference type="FunFam" id="2.60.40.10:FF:001678">
    <property type="entry name" value="filamin-A isoform X8"/>
    <property type="match status" value="1"/>
</dbReference>
<dbReference type="SUPFAM" id="SSF81296">
    <property type="entry name" value="E set domains"/>
    <property type="match status" value="3"/>
</dbReference>
<reference evidence="4" key="1">
    <citation type="journal article" date="2023" name="Genome Biol. Evol.">
        <title>Long-read-based Genome Assembly of Drosophila gunungcola Reveals Fewer Chemosensory Genes in Flower-breeding Species.</title>
        <authorList>
            <person name="Negi A."/>
            <person name="Liao B.Y."/>
            <person name="Yeh S.D."/>
        </authorList>
    </citation>
    <scope>NUCLEOTIDE SEQUENCE</scope>
    <source>
        <strain evidence="4">Sukarami</strain>
    </source>
</reference>
<accession>A0A9P9YW93</accession>
<dbReference type="InterPro" id="IPR014756">
    <property type="entry name" value="Ig_E-set"/>
</dbReference>
<keyword evidence="5" id="KW-1185">Reference proteome</keyword>
<dbReference type="Proteomes" id="UP001059596">
    <property type="component" value="Chromosome 3R"/>
</dbReference>
<dbReference type="Gene3D" id="2.60.40.10">
    <property type="entry name" value="Immunoglobulins"/>
    <property type="match status" value="3"/>
</dbReference>
<keyword evidence="2" id="KW-0677">Repeat</keyword>
<dbReference type="SMART" id="SM00557">
    <property type="entry name" value="IG_FLMN"/>
    <property type="match status" value="2"/>
</dbReference>
<dbReference type="EMBL" id="JAMKOV010000001">
    <property type="protein sequence ID" value="KAI8043943.1"/>
    <property type="molecule type" value="Genomic_DNA"/>
</dbReference>
<dbReference type="InterPro" id="IPR001298">
    <property type="entry name" value="Filamin/ABP280_rpt"/>
</dbReference>
<gene>
    <name evidence="4" type="ORF">M5D96_000091</name>
</gene>
<dbReference type="PANTHER" id="PTHR38537">
    <property type="entry name" value="JITTERBUG, ISOFORM N"/>
    <property type="match status" value="1"/>
</dbReference>
<evidence type="ECO:0000256" key="3">
    <source>
        <dbReference type="PROSITE-ProRule" id="PRU00087"/>
    </source>
</evidence>
<comment type="similarity">
    <text evidence="1">Belongs to the filamin family.</text>
</comment>
<feature type="repeat" description="Filamin" evidence="3">
    <location>
        <begin position="141"/>
        <end position="220"/>
    </location>
</feature>
<dbReference type="PROSITE" id="PS50194">
    <property type="entry name" value="FILAMIN_REPEAT"/>
    <property type="match status" value="3"/>
</dbReference>
<feature type="repeat" description="Filamin" evidence="3">
    <location>
        <begin position="47"/>
        <end position="138"/>
    </location>
</feature>